<dbReference type="InterPro" id="IPR011032">
    <property type="entry name" value="GroES-like_sf"/>
</dbReference>
<proteinExistence type="predicted"/>
<accession>A0A8T0P391</accession>
<sequence length="82" mass="8938">MAPQSQLLPLTLQILSHRHTSGCHFSTAPSPVSPLSKDVLFDEHGAPDQVLRVVDVPPIHLGDHDVCVRMLATPIDPSDINR</sequence>
<dbReference type="Proteomes" id="UP000823388">
    <property type="component" value="Chromosome 8N"/>
</dbReference>
<reference evidence="1" key="1">
    <citation type="submission" date="2020-05" db="EMBL/GenBank/DDBJ databases">
        <title>WGS assembly of Panicum virgatum.</title>
        <authorList>
            <person name="Lovell J.T."/>
            <person name="Jenkins J."/>
            <person name="Shu S."/>
            <person name="Juenger T.E."/>
            <person name="Schmutz J."/>
        </authorList>
    </citation>
    <scope>NUCLEOTIDE SEQUENCE</scope>
    <source>
        <strain evidence="1">AP13</strain>
    </source>
</reference>
<dbReference type="AlphaFoldDB" id="A0A8T0P391"/>
<evidence type="ECO:0000313" key="1">
    <source>
        <dbReference type="EMBL" id="KAG2555478.1"/>
    </source>
</evidence>
<dbReference type="EMBL" id="CM029052">
    <property type="protein sequence ID" value="KAG2555478.1"/>
    <property type="molecule type" value="Genomic_DNA"/>
</dbReference>
<name>A0A8T0P391_PANVG</name>
<protein>
    <submittedName>
        <fullName evidence="1">Uncharacterized protein</fullName>
    </submittedName>
</protein>
<evidence type="ECO:0000313" key="2">
    <source>
        <dbReference type="Proteomes" id="UP000823388"/>
    </source>
</evidence>
<keyword evidence="2" id="KW-1185">Reference proteome</keyword>
<comment type="caution">
    <text evidence="1">The sequence shown here is derived from an EMBL/GenBank/DDBJ whole genome shotgun (WGS) entry which is preliminary data.</text>
</comment>
<organism evidence="1 2">
    <name type="scientific">Panicum virgatum</name>
    <name type="common">Blackwell switchgrass</name>
    <dbReference type="NCBI Taxonomy" id="38727"/>
    <lineage>
        <taxon>Eukaryota</taxon>
        <taxon>Viridiplantae</taxon>
        <taxon>Streptophyta</taxon>
        <taxon>Embryophyta</taxon>
        <taxon>Tracheophyta</taxon>
        <taxon>Spermatophyta</taxon>
        <taxon>Magnoliopsida</taxon>
        <taxon>Liliopsida</taxon>
        <taxon>Poales</taxon>
        <taxon>Poaceae</taxon>
        <taxon>PACMAD clade</taxon>
        <taxon>Panicoideae</taxon>
        <taxon>Panicodae</taxon>
        <taxon>Paniceae</taxon>
        <taxon>Panicinae</taxon>
        <taxon>Panicum</taxon>
        <taxon>Panicum sect. Hiantes</taxon>
    </lineage>
</organism>
<dbReference type="SUPFAM" id="SSF50129">
    <property type="entry name" value="GroES-like"/>
    <property type="match status" value="1"/>
</dbReference>
<gene>
    <name evidence="1" type="ORF">PVAP13_8NG130720</name>
</gene>
<dbReference type="Gene3D" id="3.90.180.10">
    <property type="entry name" value="Medium-chain alcohol dehydrogenases, catalytic domain"/>
    <property type="match status" value="1"/>
</dbReference>